<sequence>MSDIAELHQALLERILGKDGAASLELRRAAYRNAGLDEPIKTLIDKVALRSYGVADADVDTARVVGLSEDQIFEIVVCAAVGQATRQYTSALEALAGATEDRGTQ</sequence>
<organism evidence="1 2">
    <name type="scientific">Mycolicibacter heraklionensis</name>
    <dbReference type="NCBI Taxonomy" id="512402"/>
    <lineage>
        <taxon>Bacteria</taxon>
        <taxon>Bacillati</taxon>
        <taxon>Actinomycetota</taxon>
        <taxon>Actinomycetes</taxon>
        <taxon>Mycobacteriales</taxon>
        <taxon>Mycobacteriaceae</taxon>
        <taxon>Mycolicibacter</taxon>
    </lineage>
</organism>
<dbReference type="KEGG" id="mher:K3U94_08870"/>
<dbReference type="AlphaFoldDB" id="A0A9X7WL07"/>
<name>A0A9X7WL07_9MYCO</name>
<evidence type="ECO:0000313" key="1">
    <source>
        <dbReference type="EMBL" id="QZA09329.1"/>
    </source>
</evidence>
<reference evidence="1" key="1">
    <citation type="submission" date="2021-08" db="EMBL/GenBank/DDBJ databases">
        <title>Whole genome sequencing of non-tuberculosis mycobacteria type-strains.</title>
        <authorList>
            <person name="Igarashi Y."/>
            <person name="Osugi A."/>
            <person name="Mitarai S."/>
        </authorList>
    </citation>
    <scope>NUCLEOTIDE SEQUENCE</scope>
    <source>
        <strain evidence="1">JCM 30995</strain>
    </source>
</reference>
<dbReference type="InterPro" id="IPR029032">
    <property type="entry name" value="AhpD-like"/>
</dbReference>
<dbReference type="RefSeq" id="WP_220696251.1">
    <property type="nucleotide sequence ID" value="NZ_CP080997.1"/>
</dbReference>
<evidence type="ECO:0000313" key="2">
    <source>
        <dbReference type="Proteomes" id="UP000825008"/>
    </source>
</evidence>
<protein>
    <submittedName>
        <fullName evidence="1">Uncharacterized protein</fullName>
    </submittedName>
</protein>
<dbReference type="SUPFAM" id="SSF69118">
    <property type="entry name" value="AhpD-like"/>
    <property type="match status" value="1"/>
</dbReference>
<gene>
    <name evidence="1" type="ORF">K3U94_08870</name>
</gene>
<proteinExistence type="predicted"/>
<dbReference type="EMBL" id="CP080997">
    <property type="protein sequence ID" value="QZA09329.1"/>
    <property type="molecule type" value="Genomic_DNA"/>
</dbReference>
<dbReference type="Proteomes" id="UP000825008">
    <property type="component" value="Chromosome"/>
</dbReference>
<dbReference type="Gene3D" id="1.20.1290.10">
    <property type="entry name" value="AhpD-like"/>
    <property type="match status" value="1"/>
</dbReference>
<accession>A0A9X7WL07</accession>